<proteinExistence type="predicted"/>
<evidence type="ECO:0000313" key="2">
    <source>
        <dbReference type="Proteomes" id="UP000563898"/>
    </source>
</evidence>
<dbReference type="Proteomes" id="UP000563898">
    <property type="component" value="Unassembled WGS sequence"/>
</dbReference>
<accession>A0A846WSE8</accession>
<gene>
    <name evidence="1" type="ORF">HGA05_23450</name>
</gene>
<dbReference type="SUPFAM" id="SSF54427">
    <property type="entry name" value="NTF2-like"/>
    <property type="match status" value="1"/>
</dbReference>
<dbReference type="InterPro" id="IPR032710">
    <property type="entry name" value="NTF2-like_dom_sf"/>
</dbReference>
<dbReference type="EMBL" id="JAAXPC010000019">
    <property type="protein sequence ID" value="NKY04529.1"/>
    <property type="molecule type" value="Genomic_DNA"/>
</dbReference>
<sequence length="142" mass="15425">MSTSALRAGRIREVWDAAWDRGDVDAFDDLLGPDYRRIGSSGDAQGRAAFKDSIVATRAAFPSLVTTIDDIVEDGDRVAIRWHSTGVHQNSFLGVPATRREVTVSGATFARFADDVIVEEHVTWDPRALLAALGIISIGQDQ</sequence>
<evidence type="ECO:0000313" key="1">
    <source>
        <dbReference type="EMBL" id="NKY04529.1"/>
    </source>
</evidence>
<dbReference type="RefSeq" id="WP_006369899.1">
    <property type="nucleotide sequence ID" value="NZ_CP116236.1"/>
</dbReference>
<dbReference type="PANTHER" id="PTHR38436:SF1">
    <property type="entry name" value="ESTER CYCLASE"/>
    <property type="match status" value="1"/>
</dbReference>
<protein>
    <submittedName>
        <fullName evidence="1">Ester cyclase</fullName>
    </submittedName>
</protein>
<dbReference type="PANTHER" id="PTHR38436">
    <property type="entry name" value="POLYKETIDE CYCLASE SNOAL-LIKE DOMAIN"/>
    <property type="match status" value="1"/>
</dbReference>
<dbReference type="AlphaFoldDB" id="A0A846WSE8"/>
<comment type="caution">
    <text evidence="1">The sequence shown here is derived from an EMBL/GenBank/DDBJ whole genome shotgun (WGS) entry which is preliminary data.</text>
</comment>
<dbReference type="Pfam" id="PF07366">
    <property type="entry name" value="SnoaL"/>
    <property type="match status" value="1"/>
</dbReference>
<dbReference type="InterPro" id="IPR009959">
    <property type="entry name" value="Cyclase_SnoaL-like"/>
</dbReference>
<organism evidence="1 2">
    <name type="scientific">Gordonia polyisoprenivorans</name>
    <dbReference type="NCBI Taxonomy" id="84595"/>
    <lineage>
        <taxon>Bacteria</taxon>
        <taxon>Bacillati</taxon>
        <taxon>Actinomycetota</taxon>
        <taxon>Actinomycetes</taxon>
        <taxon>Mycobacteriales</taxon>
        <taxon>Gordoniaceae</taxon>
        <taxon>Gordonia</taxon>
    </lineage>
</organism>
<dbReference type="Gene3D" id="3.10.450.50">
    <property type="match status" value="1"/>
</dbReference>
<name>A0A846WSE8_9ACTN</name>
<reference evidence="1 2" key="1">
    <citation type="submission" date="2020-04" db="EMBL/GenBank/DDBJ databases">
        <title>MicrobeNet Type strains.</title>
        <authorList>
            <person name="Nicholson A.C."/>
        </authorList>
    </citation>
    <scope>NUCLEOTIDE SEQUENCE [LARGE SCALE GENOMIC DNA]</scope>
    <source>
        <strain evidence="1 2">ATCC BAA-14</strain>
    </source>
</reference>
<dbReference type="GO" id="GO:0030638">
    <property type="term" value="P:polyketide metabolic process"/>
    <property type="evidence" value="ECO:0007669"/>
    <property type="project" value="InterPro"/>
</dbReference>